<feature type="transmembrane region" description="Helical" evidence="6">
    <location>
        <begin position="215"/>
        <end position="239"/>
    </location>
</feature>
<dbReference type="CDD" id="cd22212">
    <property type="entry name" value="NDFIP-like"/>
    <property type="match status" value="1"/>
</dbReference>
<dbReference type="GO" id="GO:0048471">
    <property type="term" value="C:perinuclear region of cytoplasm"/>
    <property type="evidence" value="ECO:0007669"/>
    <property type="project" value="TreeGrafter"/>
</dbReference>
<dbReference type="GO" id="GO:0031398">
    <property type="term" value="P:positive regulation of protein ubiquitination"/>
    <property type="evidence" value="ECO:0007669"/>
    <property type="project" value="TreeGrafter"/>
</dbReference>
<proteinExistence type="predicted"/>
<dbReference type="STRING" id="50990.A0A4Y7QEQ1"/>
<evidence type="ECO:0000256" key="5">
    <source>
        <dbReference type="SAM" id="MobiDB-lite"/>
    </source>
</evidence>
<dbReference type="PANTHER" id="PTHR13396">
    <property type="entry name" value="NEDD4 FAMILY INTERACTING PROTEIN 1/2"/>
    <property type="match status" value="1"/>
</dbReference>
<feature type="region of interest" description="Disordered" evidence="5">
    <location>
        <begin position="1"/>
        <end position="88"/>
    </location>
</feature>
<gene>
    <name evidence="7" type="ORF">BD410DRAFT_604041</name>
</gene>
<dbReference type="GO" id="GO:0005794">
    <property type="term" value="C:Golgi apparatus"/>
    <property type="evidence" value="ECO:0007669"/>
    <property type="project" value="TreeGrafter"/>
</dbReference>
<keyword evidence="8" id="KW-1185">Reference proteome</keyword>
<keyword evidence="3 6" id="KW-1133">Transmembrane helix</keyword>
<evidence type="ECO:0008006" key="9">
    <source>
        <dbReference type="Google" id="ProtNLM"/>
    </source>
</evidence>
<evidence type="ECO:0000313" key="8">
    <source>
        <dbReference type="Proteomes" id="UP000294933"/>
    </source>
</evidence>
<dbReference type="VEuPathDB" id="FungiDB:BD410DRAFT_604041"/>
<dbReference type="PANTHER" id="PTHR13396:SF5">
    <property type="entry name" value="NEDD4 FAMILY INTERACTING PROTEIN"/>
    <property type="match status" value="1"/>
</dbReference>
<dbReference type="Pfam" id="PF10176">
    <property type="entry name" value="NEDD4_Bsd2"/>
    <property type="match status" value="1"/>
</dbReference>
<dbReference type="InterPro" id="IPR019325">
    <property type="entry name" value="NEDD4/Bsd2"/>
</dbReference>
<evidence type="ECO:0000256" key="1">
    <source>
        <dbReference type="ARBA" id="ARBA00004141"/>
    </source>
</evidence>
<organism evidence="7 8">
    <name type="scientific">Rickenella mellea</name>
    <dbReference type="NCBI Taxonomy" id="50990"/>
    <lineage>
        <taxon>Eukaryota</taxon>
        <taxon>Fungi</taxon>
        <taxon>Dikarya</taxon>
        <taxon>Basidiomycota</taxon>
        <taxon>Agaricomycotina</taxon>
        <taxon>Agaricomycetes</taxon>
        <taxon>Hymenochaetales</taxon>
        <taxon>Rickenellaceae</taxon>
        <taxon>Rickenella</taxon>
    </lineage>
</organism>
<dbReference type="OrthoDB" id="10003116at2759"/>
<dbReference type="GO" id="GO:0030001">
    <property type="term" value="P:metal ion transport"/>
    <property type="evidence" value="ECO:0007669"/>
    <property type="project" value="InterPro"/>
</dbReference>
<evidence type="ECO:0000256" key="2">
    <source>
        <dbReference type="ARBA" id="ARBA00022692"/>
    </source>
</evidence>
<feature type="transmembrane region" description="Helical" evidence="6">
    <location>
        <begin position="335"/>
        <end position="356"/>
    </location>
</feature>
<feature type="compositionally biased region" description="Pro residues" evidence="5">
    <location>
        <begin position="57"/>
        <end position="66"/>
    </location>
</feature>
<protein>
    <recommendedName>
        <fullName evidence="9">Metal homeostatis protein bsd2</fullName>
    </recommendedName>
</protein>
<keyword evidence="4 6" id="KW-0472">Membrane</keyword>
<dbReference type="GO" id="GO:0005783">
    <property type="term" value="C:endoplasmic reticulum"/>
    <property type="evidence" value="ECO:0007669"/>
    <property type="project" value="TreeGrafter"/>
</dbReference>
<dbReference type="EMBL" id="ML170163">
    <property type="protein sequence ID" value="TDL25678.1"/>
    <property type="molecule type" value="Genomic_DNA"/>
</dbReference>
<evidence type="ECO:0000313" key="7">
    <source>
        <dbReference type="EMBL" id="TDL25678.1"/>
    </source>
</evidence>
<name>A0A4Y7QEQ1_9AGAM</name>
<dbReference type="GO" id="GO:0006511">
    <property type="term" value="P:ubiquitin-dependent protein catabolic process"/>
    <property type="evidence" value="ECO:0007669"/>
    <property type="project" value="TreeGrafter"/>
</dbReference>
<evidence type="ECO:0000256" key="3">
    <source>
        <dbReference type="ARBA" id="ARBA00022989"/>
    </source>
</evidence>
<dbReference type="GO" id="GO:0007034">
    <property type="term" value="P:vacuolar transport"/>
    <property type="evidence" value="ECO:0007669"/>
    <property type="project" value="InterPro"/>
</dbReference>
<reference evidence="7 8" key="1">
    <citation type="submission" date="2018-06" db="EMBL/GenBank/DDBJ databases">
        <title>A transcriptomic atlas of mushroom development highlights an independent origin of complex multicellularity.</title>
        <authorList>
            <consortium name="DOE Joint Genome Institute"/>
            <person name="Krizsan K."/>
            <person name="Almasi E."/>
            <person name="Merenyi Z."/>
            <person name="Sahu N."/>
            <person name="Viragh M."/>
            <person name="Koszo T."/>
            <person name="Mondo S."/>
            <person name="Kiss B."/>
            <person name="Balint B."/>
            <person name="Kues U."/>
            <person name="Barry K."/>
            <person name="Hegedus J.C."/>
            <person name="Henrissat B."/>
            <person name="Johnson J."/>
            <person name="Lipzen A."/>
            <person name="Ohm R."/>
            <person name="Nagy I."/>
            <person name="Pangilinan J."/>
            <person name="Yan J."/>
            <person name="Xiong Y."/>
            <person name="Grigoriev I.V."/>
            <person name="Hibbett D.S."/>
            <person name="Nagy L.G."/>
        </authorList>
    </citation>
    <scope>NUCLEOTIDE SEQUENCE [LARGE SCALE GENOMIC DNA]</scope>
    <source>
        <strain evidence="7 8">SZMC22713</strain>
    </source>
</reference>
<evidence type="ECO:0000256" key="6">
    <source>
        <dbReference type="SAM" id="Phobius"/>
    </source>
</evidence>
<sequence length="434" mass="47076">MSPPKYAPISATDELEGAFESDDEDNHNESELHPITPMQPSTPRNNGGYDFERDYDYPPPGSPPRPSALALPNTFGNTNGSIPSPTAVRMPPLPTSQRWAPAFIRRAVGAVLPTHYVRVPTTDAGPATRPLGGGVENDGVFANVMAKPAVQRNITVQDENGDVHVMPEESQKDVPPSYAAAQADAVPPYWETTIHAPHLGADDDMIIEGLPSGSLFSFAWNFLISLSFQFVGFMVTYVLHTTHAAKFGSRAGLGITLIQYGLYSRGGAEDATGSGEDGGINFSVRRLVRRSGGLLSARLSMDLPFFPSNGTATTYDDPSSIPAGASVLGSSTQDWLSFLLMTAGWFLLLSSLLGYTRVKRWERSIRQSSQPQPAPTPEAIALDRQVRQRLNSVFGMSAEDYDDDYEHVIVERPDPHESAEDASIRRSLRAAGMI</sequence>
<accession>A0A4Y7QEQ1</accession>
<evidence type="ECO:0000256" key="4">
    <source>
        <dbReference type="ARBA" id="ARBA00023136"/>
    </source>
</evidence>
<feature type="compositionally biased region" description="Acidic residues" evidence="5">
    <location>
        <begin position="13"/>
        <end position="26"/>
    </location>
</feature>
<dbReference type="AlphaFoldDB" id="A0A4Y7QEQ1"/>
<feature type="compositionally biased region" description="Polar residues" evidence="5">
    <location>
        <begin position="74"/>
        <end position="84"/>
    </location>
</feature>
<comment type="subcellular location">
    <subcellularLocation>
        <location evidence="1">Membrane</location>
        <topology evidence="1">Multi-pass membrane protein</topology>
    </subcellularLocation>
</comment>
<dbReference type="GO" id="GO:0016020">
    <property type="term" value="C:membrane"/>
    <property type="evidence" value="ECO:0007669"/>
    <property type="project" value="UniProtKB-SubCell"/>
</dbReference>
<dbReference type="Proteomes" id="UP000294933">
    <property type="component" value="Unassembled WGS sequence"/>
</dbReference>
<keyword evidence="2 6" id="KW-0812">Transmembrane</keyword>